<name>A0A8J6H5F6_TENMO</name>
<gene>
    <name evidence="1" type="ORF">GEV33_014367</name>
</gene>
<comment type="caution">
    <text evidence="1">The sequence shown here is derived from an EMBL/GenBank/DDBJ whole genome shotgun (WGS) entry which is preliminary data.</text>
</comment>
<dbReference type="AlphaFoldDB" id="A0A8J6H5F6"/>
<proteinExistence type="predicted"/>
<keyword evidence="2" id="KW-1185">Reference proteome</keyword>
<evidence type="ECO:0000313" key="1">
    <source>
        <dbReference type="EMBL" id="KAH0808423.1"/>
    </source>
</evidence>
<reference evidence="1" key="2">
    <citation type="submission" date="2021-08" db="EMBL/GenBank/DDBJ databases">
        <authorList>
            <person name="Eriksson T."/>
        </authorList>
    </citation>
    <scope>NUCLEOTIDE SEQUENCE</scope>
    <source>
        <strain evidence="1">Stoneville</strain>
        <tissue evidence="1">Whole head</tissue>
    </source>
</reference>
<dbReference type="Proteomes" id="UP000719412">
    <property type="component" value="Unassembled WGS sequence"/>
</dbReference>
<evidence type="ECO:0000313" key="2">
    <source>
        <dbReference type="Proteomes" id="UP000719412"/>
    </source>
</evidence>
<sequence length="173" mass="19665">MNWEIKSLTNLRNLVQSKDTKINLKAVPKMTQHHFITLWKTVYDIFQTEPEDQDTYHAIANVGTLLLELGDVGKQFFISRDESDDSLVTAAAAYNPGKVDGLQSPDKNGNPLTPKMEIQWYITVEQFLASVLNAQPLVDFFSKRASLSDNIQQLKGRRFTRYNSLCEVPAMKV</sequence>
<protein>
    <submittedName>
        <fullName evidence="1">Uncharacterized protein</fullName>
    </submittedName>
</protein>
<dbReference type="EMBL" id="JABDTM020028769">
    <property type="protein sequence ID" value="KAH0808423.1"/>
    <property type="molecule type" value="Genomic_DNA"/>
</dbReference>
<accession>A0A8J6H5F6</accession>
<organism evidence="1 2">
    <name type="scientific">Tenebrio molitor</name>
    <name type="common">Yellow mealworm beetle</name>
    <dbReference type="NCBI Taxonomy" id="7067"/>
    <lineage>
        <taxon>Eukaryota</taxon>
        <taxon>Metazoa</taxon>
        <taxon>Ecdysozoa</taxon>
        <taxon>Arthropoda</taxon>
        <taxon>Hexapoda</taxon>
        <taxon>Insecta</taxon>
        <taxon>Pterygota</taxon>
        <taxon>Neoptera</taxon>
        <taxon>Endopterygota</taxon>
        <taxon>Coleoptera</taxon>
        <taxon>Polyphaga</taxon>
        <taxon>Cucujiformia</taxon>
        <taxon>Tenebrionidae</taxon>
        <taxon>Tenebrio</taxon>
    </lineage>
</organism>
<reference evidence="1" key="1">
    <citation type="journal article" date="2020" name="J Insects Food Feed">
        <title>The yellow mealworm (Tenebrio molitor) genome: a resource for the emerging insects as food and feed industry.</title>
        <authorList>
            <person name="Eriksson T."/>
            <person name="Andere A."/>
            <person name="Kelstrup H."/>
            <person name="Emery V."/>
            <person name="Picard C."/>
        </authorList>
    </citation>
    <scope>NUCLEOTIDE SEQUENCE</scope>
    <source>
        <strain evidence="1">Stoneville</strain>
        <tissue evidence="1">Whole head</tissue>
    </source>
</reference>